<gene>
    <name evidence="8" type="ORF">ALO92_100624</name>
</gene>
<evidence type="ECO:0000256" key="2">
    <source>
        <dbReference type="ARBA" id="ARBA00022908"/>
    </source>
</evidence>
<dbReference type="Pfam" id="PF00589">
    <property type="entry name" value="Phage_integrase"/>
    <property type="match status" value="1"/>
</dbReference>
<keyword evidence="3 5" id="KW-0238">DNA-binding</keyword>
<evidence type="ECO:0000256" key="4">
    <source>
        <dbReference type="ARBA" id="ARBA00023172"/>
    </source>
</evidence>
<dbReference type="InterPro" id="IPR050808">
    <property type="entry name" value="Phage_Integrase"/>
</dbReference>
<feature type="domain" description="Tyr recombinase" evidence="6">
    <location>
        <begin position="209"/>
        <end position="400"/>
    </location>
</feature>
<dbReference type="Gene3D" id="1.10.150.130">
    <property type="match status" value="1"/>
</dbReference>
<dbReference type="InterPro" id="IPR011010">
    <property type="entry name" value="DNA_brk_join_enz"/>
</dbReference>
<dbReference type="PROSITE" id="PS51898">
    <property type="entry name" value="TYR_RECOMBINASE"/>
    <property type="match status" value="1"/>
</dbReference>
<name>A0A0P9NQB1_9PSED</name>
<dbReference type="Proteomes" id="UP000050411">
    <property type="component" value="Unassembled WGS sequence"/>
</dbReference>
<dbReference type="PANTHER" id="PTHR30629:SF2">
    <property type="entry name" value="PROPHAGE INTEGRASE INTS-RELATED"/>
    <property type="match status" value="1"/>
</dbReference>
<dbReference type="InterPro" id="IPR044068">
    <property type="entry name" value="CB"/>
</dbReference>
<dbReference type="Pfam" id="PF12167">
    <property type="entry name" value="Arm-DNA-bind_2"/>
    <property type="match status" value="1"/>
</dbReference>
<keyword evidence="2" id="KW-0229">DNA integration</keyword>
<evidence type="ECO:0000256" key="3">
    <source>
        <dbReference type="ARBA" id="ARBA00023125"/>
    </source>
</evidence>
<dbReference type="SUPFAM" id="SSF56349">
    <property type="entry name" value="DNA breaking-rejoining enzymes"/>
    <property type="match status" value="1"/>
</dbReference>
<dbReference type="Gene3D" id="1.10.443.10">
    <property type="entry name" value="Intergrase catalytic core"/>
    <property type="match status" value="1"/>
</dbReference>
<dbReference type="CDD" id="cd01189">
    <property type="entry name" value="INT_ICEBs1_C_like"/>
    <property type="match status" value="1"/>
</dbReference>
<dbReference type="Pfam" id="PF14659">
    <property type="entry name" value="Phage_int_SAM_3"/>
    <property type="match status" value="1"/>
</dbReference>
<dbReference type="PATRIC" id="fig|200452.3.peg.3302"/>
<dbReference type="EMBL" id="LJQB01000020">
    <property type="protein sequence ID" value="KPW86940.1"/>
    <property type="molecule type" value="Genomic_DNA"/>
</dbReference>
<comment type="similarity">
    <text evidence="1">Belongs to the 'phage' integrase family.</text>
</comment>
<dbReference type="InterPro" id="IPR004107">
    <property type="entry name" value="Integrase_SAM-like_N"/>
</dbReference>
<dbReference type="GO" id="GO:0015074">
    <property type="term" value="P:DNA integration"/>
    <property type="evidence" value="ECO:0007669"/>
    <property type="project" value="UniProtKB-KW"/>
</dbReference>
<evidence type="ECO:0000256" key="5">
    <source>
        <dbReference type="PROSITE-ProRule" id="PRU01248"/>
    </source>
</evidence>
<dbReference type="PANTHER" id="PTHR30629">
    <property type="entry name" value="PROPHAGE INTEGRASE"/>
    <property type="match status" value="1"/>
</dbReference>
<evidence type="ECO:0000259" key="6">
    <source>
        <dbReference type="PROSITE" id="PS51898"/>
    </source>
</evidence>
<evidence type="ECO:0000313" key="9">
    <source>
        <dbReference type="Proteomes" id="UP000050411"/>
    </source>
</evidence>
<dbReference type="PROSITE" id="PS51900">
    <property type="entry name" value="CB"/>
    <property type="match status" value="1"/>
</dbReference>
<protein>
    <submittedName>
        <fullName evidence="8">Phage integrase</fullName>
    </submittedName>
</protein>
<dbReference type="InterPro" id="IPR002104">
    <property type="entry name" value="Integrase_catalytic"/>
</dbReference>
<proteinExistence type="inferred from homology"/>
<dbReference type="InterPro" id="IPR010998">
    <property type="entry name" value="Integrase_recombinase_N"/>
</dbReference>
<dbReference type="InterPro" id="IPR022000">
    <property type="entry name" value="Min27-like_integrase_DNA_bind"/>
</dbReference>
<accession>A0A0P9NQB1</accession>
<organism evidence="8 9">
    <name type="scientific">Pseudomonas congelans</name>
    <dbReference type="NCBI Taxonomy" id="200452"/>
    <lineage>
        <taxon>Bacteria</taxon>
        <taxon>Pseudomonadati</taxon>
        <taxon>Pseudomonadota</taxon>
        <taxon>Gammaproteobacteria</taxon>
        <taxon>Pseudomonadales</taxon>
        <taxon>Pseudomonadaceae</taxon>
        <taxon>Pseudomonas</taxon>
    </lineage>
</organism>
<dbReference type="AlphaFoldDB" id="A0A0P9NQB1"/>
<evidence type="ECO:0000259" key="7">
    <source>
        <dbReference type="PROSITE" id="PS51900"/>
    </source>
</evidence>
<keyword evidence="4" id="KW-0233">DNA recombination</keyword>
<comment type="caution">
    <text evidence="8">The sequence shown here is derived from an EMBL/GenBank/DDBJ whole genome shotgun (WGS) entry which is preliminary data.</text>
</comment>
<dbReference type="GO" id="GO:0003677">
    <property type="term" value="F:DNA binding"/>
    <property type="evidence" value="ECO:0007669"/>
    <property type="project" value="UniProtKB-UniRule"/>
</dbReference>
<dbReference type="InterPro" id="IPR013762">
    <property type="entry name" value="Integrase-like_cat_sf"/>
</dbReference>
<evidence type="ECO:0000256" key="1">
    <source>
        <dbReference type="ARBA" id="ARBA00008857"/>
    </source>
</evidence>
<sequence length="424" mass="47806">MAAWQNLVQGSGWPDAHRHGRVRVMGRDGRGVRAVSDTSIEITFMYRGVRCRERITLKPSPTNLKKAEQHKAAIEHAISIGAFDYSVTFPGSPRATKFAPEANRETVAGFLTRWLDGKKRHVSSSTFDGYRKLVELRLVPALGERMVVELKRKDVRDWLSTLEVSNKTLSNIQSCLRSALNDAAEEELIDVNPLAGWTYSRKEAPAKDDDVDPFSPEEQQAVLATINGQARNMMQFALWTGLRTSELVALDWGDIDWLREEVMVSRGMTQAAKGKAEATKTAAGRRAVKLLRPAMEALKAQKAHTFLADAEVFQNPRTLERWTGDGPIRKTMWVPAMKKAGVRYRRPYQTRHTYASMMLSAGEHPMWVAKQMGHTDWTMIARVYGRWMPNDTDLLGSKAEKMWAAIANSKELPETRHDAIMGKQ</sequence>
<evidence type="ECO:0000313" key="8">
    <source>
        <dbReference type="EMBL" id="KPW86940.1"/>
    </source>
</evidence>
<dbReference type="GO" id="GO:0006310">
    <property type="term" value="P:DNA recombination"/>
    <property type="evidence" value="ECO:0007669"/>
    <property type="project" value="UniProtKB-KW"/>
</dbReference>
<reference evidence="8 9" key="1">
    <citation type="submission" date="2015-09" db="EMBL/GenBank/DDBJ databases">
        <title>Genome announcement of multiple Pseudomonas syringae strains.</title>
        <authorList>
            <person name="Thakur S."/>
            <person name="Wang P.W."/>
            <person name="Gong Y."/>
            <person name="Weir B.S."/>
            <person name="Guttman D.S."/>
        </authorList>
    </citation>
    <scope>NUCLEOTIDE SEQUENCE [LARGE SCALE GENOMIC DNA]</scope>
    <source>
        <strain evidence="8 9">ICMP19117</strain>
    </source>
</reference>
<feature type="domain" description="Core-binding (CB)" evidence="7">
    <location>
        <begin position="105"/>
        <end position="184"/>
    </location>
</feature>